<accession>A0A1G1ZCC5</accession>
<dbReference type="GO" id="GO:0008236">
    <property type="term" value="F:serine-type peptidase activity"/>
    <property type="evidence" value="ECO:0007669"/>
    <property type="project" value="UniProtKB-KW"/>
</dbReference>
<reference evidence="5 6" key="1">
    <citation type="journal article" date="2016" name="Nat. Commun.">
        <title>Thousands of microbial genomes shed light on interconnected biogeochemical processes in an aquifer system.</title>
        <authorList>
            <person name="Anantharaman K."/>
            <person name="Brown C.T."/>
            <person name="Hug L.A."/>
            <person name="Sharon I."/>
            <person name="Castelle C.J."/>
            <person name="Probst A.J."/>
            <person name="Thomas B.C."/>
            <person name="Singh A."/>
            <person name="Wilkins M.J."/>
            <person name="Karaoz U."/>
            <person name="Brodie E.L."/>
            <person name="Williams K.H."/>
            <person name="Hubbard S.S."/>
            <person name="Banfield J.F."/>
        </authorList>
    </citation>
    <scope>NUCLEOTIDE SEQUENCE [LARGE SCALE GENOMIC DNA]</scope>
</reference>
<dbReference type="InterPro" id="IPR005320">
    <property type="entry name" value="Peptidase_S51"/>
</dbReference>
<dbReference type="Gene3D" id="3.40.50.880">
    <property type="match status" value="1"/>
</dbReference>
<keyword evidence="4" id="KW-0720">Serine protease</keyword>
<evidence type="ECO:0000313" key="6">
    <source>
        <dbReference type="Proteomes" id="UP000176976"/>
    </source>
</evidence>
<keyword evidence="2" id="KW-0645">Protease</keyword>
<dbReference type="Proteomes" id="UP000176976">
    <property type="component" value="Unassembled WGS sequence"/>
</dbReference>
<dbReference type="EMBL" id="MHJC01000026">
    <property type="protein sequence ID" value="OGY61277.1"/>
    <property type="molecule type" value="Genomic_DNA"/>
</dbReference>
<comment type="similarity">
    <text evidence="1">Belongs to the peptidase S51 family.</text>
</comment>
<evidence type="ECO:0000256" key="3">
    <source>
        <dbReference type="ARBA" id="ARBA00022801"/>
    </source>
</evidence>
<gene>
    <name evidence="5" type="ORF">A3H06_00980</name>
</gene>
<keyword evidence="3" id="KW-0378">Hydrolase</keyword>
<evidence type="ECO:0000256" key="1">
    <source>
        <dbReference type="ARBA" id="ARBA00006534"/>
    </source>
</evidence>
<organism evidence="5 6">
    <name type="scientific">Candidatus Colwellbacteria bacterium RIFCSPLOWO2_12_FULL_44_13</name>
    <dbReference type="NCBI Taxonomy" id="1797694"/>
    <lineage>
        <taxon>Bacteria</taxon>
        <taxon>Candidatus Colwelliibacteriota</taxon>
    </lineage>
</organism>
<dbReference type="AlphaFoldDB" id="A0A1G1ZCC5"/>
<dbReference type="Pfam" id="PF03575">
    <property type="entry name" value="Peptidase_S51"/>
    <property type="match status" value="1"/>
</dbReference>
<protein>
    <recommendedName>
        <fullName evidence="7">Peptidase</fullName>
    </recommendedName>
</protein>
<evidence type="ECO:0000256" key="4">
    <source>
        <dbReference type="ARBA" id="ARBA00022825"/>
    </source>
</evidence>
<evidence type="ECO:0000313" key="5">
    <source>
        <dbReference type="EMBL" id="OGY61277.1"/>
    </source>
</evidence>
<sequence length="193" mass="22226">MIKYILVGGYPRKAPDNGKALAEEMVKGFNEPIKLLVCYFARPKLQWKINMVEDHLFFTNHLKGKKIEFQTAKVETFIEQIRWANTIYIRGGRTDKLFKLLNQCEGWEKELNGKTLTGSSAGAMAIAKYDYNLDNLKLENGLGLVPVKVLVHYRSNYNAPHIDWDKAYLELKNYKEDLPILALAEGQFEIINK</sequence>
<dbReference type="GO" id="GO:0006508">
    <property type="term" value="P:proteolysis"/>
    <property type="evidence" value="ECO:0007669"/>
    <property type="project" value="UniProtKB-KW"/>
</dbReference>
<evidence type="ECO:0008006" key="7">
    <source>
        <dbReference type="Google" id="ProtNLM"/>
    </source>
</evidence>
<comment type="caution">
    <text evidence="5">The sequence shown here is derived from an EMBL/GenBank/DDBJ whole genome shotgun (WGS) entry which is preliminary data.</text>
</comment>
<dbReference type="InterPro" id="IPR029062">
    <property type="entry name" value="Class_I_gatase-like"/>
</dbReference>
<dbReference type="SUPFAM" id="SSF52317">
    <property type="entry name" value="Class I glutamine amidotransferase-like"/>
    <property type="match status" value="1"/>
</dbReference>
<evidence type="ECO:0000256" key="2">
    <source>
        <dbReference type="ARBA" id="ARBA00022670"/>
    </source>
</evidence>
<proteinExistence type="inferred from homology"/>
<name>A0A1G1ZCC5_9BACT</name>